<comment type="caution">
    <text evidence="1">The sequence shown here is derived from an EMBL/GenBank/DDBJ whole genome shotgun (WGS) entry which is preliminary data.</text>
</comment>
<dbReference type="RefSeq" id="WP_041100856.1">
    <property type="nucleotide sequence ID" value="NZ_BSSZ01000010.1"/>
</dbReference>
<evidence type="ECO:0000313" key="1">
    <source>
        <dbReference type="EMBL" id="KIL80745.1"/>
    </source>
</evidence>
<evidence type="ECO:0000313" key="2">
    <source>
        <dbReference type="Proteomes" id="UP000031982"/>
    </source>
</evidence>
<organism evidence="1 2">
    <name type="scientific">Bacillus badius</name>
    <dbReference type="NCBI Taxonomy" id="1455"/>
    <lineage>
        <taxon>Bacteria</taxon>
        <taxon>Bacillati</taxon>
        <taxon>Bacillota</taxon>
        <taxon>Bacilli</taxon>
        <taxon>Bacillales</taxon>
        <taxon>Bacillaceae</taxon>
        <taxon>Pseudobacillus</taxon>
    </lineage>
</organism>
<reference evidence="1 2" key="1">
    <citation type="submission" date="2015-01" db="EMBL/GenBank/DDBJ databases">
        <title>Genome Assembly of Bacillus badius MTCC 1458.</title>
        <authorList>
            <person name="Verma A."/>
            <person name="Khatri I."/>
            <person name="Mual P."/>
            <person name="Subramanian S."/>
            <person name="Krishnamurthi S."/>
        </authorList>
    </citation>
    <scope>NUCLEOTIDE SEQUENCE [LARGE SCALE GENOMIC DNA]</scope>
    <source>
        <strain evidence="1 2">MTCC 1458</strain>
    </source>
</reference>
<sequence>MRSLKQTDLRQVQQQRNASETLPFNMESLGEIVVKERLARLQAEQKLSEMGKQLVDLKLSILTK</sequence>
<gene>
    <name evidence="1" type="ORF">SD77_0593</name>
</gene>
<name>A0ABR5B1V5_BACBA</name>
<dbReference type="EMBL" id="JXLP01000001">
    <property type="protein sequence ID" value="KIL80745.1"/>
    <property type="molecule type" value="Genomic_DNA"/>
</dbReference>
<proteinExistence type="predicted"/>
<keyword evidence="2" id="KW-1185">Reference proteome</keyword>
<dbReference type="Proteomes" id="UP000031982">
    <property type="component" value="Unassembled WGS sequence"/>
</dbReference>
<protein>
    <submittedName>
        <fullName evidence="1">Uncharacterized protein</fullName>
    </submittedName>
</protein>
<accession>A0ABR5B1V5</accession>